<feature type="compositionally biased region" description="Low complexity" evidence="1">
    <location>
        <begin position="36"/>
        <end position="55"/>
    </location>
</feature>
<sequence>MNIVWRHPLAVMASAVGVVVLVVAIVLLGLDGGGSSDVPRATPTATPTTSSSPVPGDADPTEATSGAGTGSGSAGSSSSFGQELTGLQGEGATASIPTHRVTMSAQSDQSILVLGYLVPTGKDASYGRVREPGRSWSRSTTVYGPPDYAQIFLQSGPNATTISCTVTVDGRVTEQRTATGPYAQLFCQG</sequence>
<dbReference type="Gene3D" id="2.60.40.2880">
    <property type="entry name" value="MmpS1-5, C-terminal soluble domain"/>
    <property type="match status" value="1"/>
</dbReference>
<accession>A0ABP5HN85</accession>
<name>A0ABP5HN85_9ACTN</name>
<dbReference type="InterPro" id="IPR038468">
    <property type="entry name" value="MmpS_C"/>
</dbReference>
<evidence type="ECO:0000256" key="2">
    <source>
        <dbReference type="SAM" id="Phobius"/>
    </source>
</evidence>
<evidence type="ECO:0000256" key="1">
    <source>
        <dbReference type="SAM" id="MobiDB-lite"/>
    </source>
</evidence>
<feature type="region of interest" description="Disordered" evidence="1">
    <location>
        <begin position="36"/>
        <end position="85"/>
    </location>
</feature>
<keyword evidence="2" id="KW-0812">Transmembrane</keyword>
<evidence type="ECO:0000313" key="4">
    <source>
        <dbReference type="Proteomes" id="UP001501480"/>
    </source>
</evidence>
<reference evidence="4" key="1">
    <citation type="journal article" date="2019" name="Int. J. Syst. Evol. Microbiol.">
        <title>The Global Catalogue of Microorganisms (GCM) 10K type strain sequencing project: providing services to taxonomists for standard genome sequencing and annotation.</title>
        <authorList>
            <consortium name="The Broad Institute Genomics Platform"/>
            <consortium name="The Broad Institute Genome Sequencing Center for Infectious Disease"/>
            <person name="Wu L."/>
            <person name="Ma J."/>
        </authorList>
    </citation>
    <scope>NUCLEOTIDE SEQUENCE [LARGE SCALE GENOMIC DNA]</scope>
    <source>
        <strain evidence="4">JCM 15749</strain>
    </source>
</reference>
<comment type="caution">
    <text evidence="3">The sequence shown here is derived from an EMBL/GenBank/DDBJ whole genome shotgun (WGS) entry which is preliminary data.</text>
</comment>
<protein>
    <recommendedName>
        <fullName evidence="5">MmpS family membrane protein</fullName>
    </recommendedName>
</protein>
<feature type="transmembrane region" description="Helical" evidence="2">
    <location>
        <begin position="9"/>
        <end position="30"/>
    </location>
</feature>
<evidence type="ECO:0008006" key="5">
    <source>
        <dbReference type="Google" id="ProtNLM"/>
    </source>
</evidence>
<keyword evidence="2" id="KW-0472">Membrane</keyword>
<keyword evidence="4" id="KW-1185">Reference proteome</keyword>
<dbReference type="EMBL" id="BAAAPY010000010">
    <property type="protein sequence ID" value="GAA2082932.1"/>
    <property type="molecule type" value="Genomic_DNA"/>
</dbReference>
<dbReference type="Proteomes" id="UP001501480">
    <property type="component" value="Unassembled WGS sequence"/>
</dbReference>
<evidence type="ECO:0000313" key="3">
    <source>
        <dbReference type="EMBL" id="GAA2082932.1"/>
    </source>
</evidence>
<keyword evidence="2" id="KW-1133">Transmembrane helix</keyword>
<gene>
    <name evidence="3" type="ORF">GCM10009821_24860</name>
</gene>
<proteinExistence type="predicted"/>
<organism evidence="3 4">
    <name type="scientific">Aeromicrobium halocynthiae</name>
    <dbReference type="NCBI Taxonomy" id="560557"/>
    <lineage>
        <taxon>Bacteria</taxon>
        <taxon>Bacillati</taxon>
        <taxon>Actinomycetota</taxon>
        <taxon>Actinomycetes</taxon>
        <taxon>Propionibacteriales</taxon>
        <taxon>Nocardioidaceae</taxon>
        <taxon>Aeromicrobium</taxon>
    </lineage>
</organism>